<feature type="transmembrane region" description="Helical" evidence="6">
    <location>
        <begin position="364"/>
        <end position="387"/>
    </location>
</feature>
<dbReference type="InterPro" id="IPR001902">
    <property type="entry name" value="SLC26A/SulP_fam"/>
</dbReference>
<dbReference type="GO" id="GO:0016020">
    <property type="term" value="C:membrane"/>
    <property type="evidence" value="ECO:0007669"/>
    <property type="project" value="UniProtKB-SubCell"/>
</dbReference>
<evidence type="ECO:0000256" key="3">
    <source>
        <dbReference type="ARBA" id="ARBA00022692"/>
    </source>
</evidence>
<evidence type="ECO:0000259" key="7">
    <source>
        <dbReference type="PROSITE" id="PS50801"/>
    </source>
</evidence>
<keyword evidence="9" id="KW-1185">Reference proteome</keyword>
<dbReference type="GO" id="GO:0008271">
    <property type="term" value="F:secondary active sulfate transmembrane transporter activity"/>
    <property type="evidence" value="ECO:0007669"/>
    <property type="project" value="InterPro"/>
</dbReference>
<dbReference type="EMBL" id="CP144746">
    <property type="protein sequence ID" value="WVZ59035.1"/>
    <property type="molecule type" value="Genomic_DNA"/>
</dbReference>
<keyword evidence="3 6" id="KW-0812">Transmembrane</keyword>
<dbReference type="SUPFAM" id="SSF52091">
    <property type="entry name" value="SpoIIaa-like"/>
    <property type="match status" value="1"/>
</dbReference>
<feature type="transmembrane region" description="Helical" evidence="6">
    <location>
        <begin position="196"/>
        <end position="214"/>
    </location>
</feature>
<dbReference type="AlphaFoldDB" id="A0AAQ3WEQ1"/>
<evidence type="ECO:0000313" key="9">
    <source>
        <dbReference type="Proteomes" id="UP001341281"/>
    </source>
</evidence>
<keyword evidence="4 6" id="KW-1133">Transmembrane helix</keyword>
<keyword evidence="5 6" id="KW-0472">Membrane</keyword>
<feature type="transmembrane region" description="Helical" evidence="6">
    <location>
        <begin position="271"/>
        <end position="293"/>
    </location>
</feature>
<feature type="transmembrane region" description="Helical" evidence="6">
    <location>
        <begin position="135"/>
        <end position="156"/>
    </location>
</feature>
<gene>
    <name evidence="8" type="ORF">U9M48_009243</name>
</gene>
<evidence type="ECO:0000256" key="5">
    <source>
        <dbReference type="ARBA" id="ARBA00023136"/>
    </source>
</evidence>
<feature type="transmembrane region" description="Helical" evidence="6">
    <location>
        <begin position="399"/>
        <end position="421"/>
    </location>
</feature>
<organism evidence="8 9">
    <name type="scientific">Paspalum notatum var. saurae</name>
    <dbReference type="NCBI Taxonomy" id="547442"/>
    <lineage>
        <taxon>Eukaryota</taxon>
        <taxon>Viridiplantae</taxon>
        <taxon>Streptophyta</taxon>
        <taxon>Embryophyta</taxon>
        <taxon>Tracheophyta</taxon>
        <taxon>Spermatophyta</taxon>
        <taxon>Magnoliopsida</taxon>
        <taxon>Liliopsida</taxon>
        <taxon>Poales</taxon>
        <taxon>Poaceae</taxon>
        <taxon>PACMAD clade</taxon>
        <taxon>Panicoideae</taxon>
        <taxon>Andropogonodae</taxon>
        <taxon>Paspaleae</taxon>
        <taxon>Paspalinae</taxon>
        <taxon>Paspalum</taxon>
    </lineage>
</organism>
<name>A0AAQ3WEQ1_PASNO</name>
<proteinExistence type="predicted"/>
<dbReference type="Pfam" id="PF01740">
    <property type="entry name" value="STAS"/>
    <property type="match status" value="1"/>
</dbReference>
<evidence type="ECO:0000313" key="8">
    <source>
        <dbReference type="EMBL" id="WVZ59035.1"/>
    </source>
</evidence>
<evidence type="ECO:0000256" key="1">
    <source>
        <dbReference type="ARBA" id="ARBA00004141"/>
    </source>
</evidence>
<feature type="transmembrane region" description="Helical" evidence="6">
    <location>
        <begin position="111"/>
        <end position="128"/>
    </location>
</feature>
<feature type="transmembrane region" description="Helical" evidence="6">
    <location>
        <begin position="162"/>
        <end position="184"/>
    </location>
</feature>
<keyword evidence="2" id="KW-0813">Transport</keyword>
<dbReference type="FunFam" id="3.30.750.24:FF:000002">
    <property type="entry name" value="Sulfate transporter 31"/>
    <property type="match status" value="1"/>
</dbReference>
<dbReference type="InterPro" id="IPR011547">
    <property type="entry name" value="SLC26A/SulP_dom"/>
</dbReference>
<feature type="transmembrane region" description="Helical" evidence="6">
    <location>
        <begin position="457"/>
        <end position="485"/>
    </location>
</feature>
<evidence type="ECO:0000256" key="6">
    <source>
        <dbReference type="SAM" id="Phobius"/>
    </source>
</evidence>
<dbReference type="Proteomes" id="UP001341281">
    <property type="component" value="Chromosome 02"/>
</dbReference>
<feature type="transmembrane region" description="Helical" evidence="6">
    <location>
        <begin position="427"/>
        <end position="445"/>
    </location>
</feature>
<dbReference type="Gene3D" id="3.30.750.24">
    <property type="entry name" value="STAS domain"/>
    <property type="match status" value="1"/>
</dbReference>
<dbReference type="PROSITE" id="PS01130">
    <property type="entry name" value="SLC26A"/>
    <property type="match status" value="1"/>
</dbReference>
<dbReference type="InterPro" id="IPR018045">
    <property type="entry name" value="S04_transporter_CS"/>
</dbReference>
<dbReference type="InterPro" id="IPR002645">
    <property type="entry name" value="STAS_dom"/>
</dbReference>
<protein>
    <recommendedName>
        <fullName evidence="7">STAS domain-containing protein</fullName>
    </recommendedName>
</protein>
<dbReference type="InterPro" id="IPR036513">
    <property type="entry name" value="STAS_dom_sf"/>
</dbReference>
<sequence length="657" mass="70550">MMQGRQVQPAAAADVRRPARVPVPPPRPFLCTVGASVKETLFPDDPFRAVAREPAGGRRAMAVLRYLFPSLGWLPSYSFADLRSDVVSGLAVASLAVPQGVSYARLAGLDPVVGLYSSFVPALVYAALGSSRELAAGTPAVVALLFTSMMSAAVSPTLEPQLYGSLVFTATFFAGAFQAALGVLRLGFLVDFLSQAAIVGFMAGAATVVCMQQLKGFLGLPQFTRSTDLPAVMASVFSQTADWHWQPFLLGAGLFLLLQITKYIRKKRPKFFWISAGAPLVVVIFSTVLVYLINGEKHSIQTIGTVKKGINPPSVQRLILSSPHTWLAAKTGILTGIISLAEGSAAARSFAMAKNYHVDGNKEMIAFGAMNMVGSCTSCYVTAGTFARSVVNRDAGCRTAASNAVMAVVALITLLFLTPLFQHTPQVALSAIIAFAMLGIVNLRAVARLWRVDKVDFFVCLGTYLGVVFGSIAVGLLVGAGVLILRVLLSVARPRTTVLGRIPDSTVYRRMDQYTMAQRTPGVLVLRIDAPVYFANASYLRERITRWIDGEEDRIKAAGGEESLRCVVLDMGAVGCIDSSGTKMVEDLKNSLDKRGLQIALANPGSEIMRKLDISKVLQFIGDQWIFLTVAEACDYAHSNCKIQTELQSVASPDEMV</sequence>
<evidence type="ECO:0000256" key="4">
    <source>
        <dbReference type="ARBA" id="ARBA00022989"/>
    </source>
</evidence>
<accession>A0AAQ3WEQ1</accession>
<feature type="domain" description="STAS" evidence="7">
    <location>
        <begin position="513"/>
        <end position="637"/>
    </location>
</feature>
<dbReference type="CDD" id="cd07042">
    <property type="entry name" value="STAS_SulP_like_sulfate_transporter"/>
    <property type="match status" value="1"/>
</dbReference>
<comment type="subcellular location">
    <subcellularLocation>
        <location evidence="1">Membrane</location>
        <topology evidence="1">Multi-pass membrane protein</topology>
    </subcellularLocation>
</comment>
<evidence type="ECO:0000256" key="2">
    <source>
        <dbReference type="ARBA" id="ARBA00022448"/>
    </source>
</evidence>
<dbReference type="PROSITE" id="PS50801">
    <property type="entry name" value="STAS"/>
    <property type="match status" value="1"/>
</dbReference>
<dbReference type="NCBIfam" id="TIGR00815">
    <property type="entry name" value="sulP"/>
    <property type="match status" value="1"/>
</dbReference>
<reference evidence="8 9" key="1">
    <citation type="submission" date="2024-02" db="EMBL/GenBank/DDBJ databases">
        <title>High-quality chromosome-scale genome assembly of Pensacola bahiagrass (Paspalum notatum Flugge var. saurae).</title>
        <authorList>
            <person name="Vega J.M."/>
            <person name="Podio M."/>
            <person name="Orjuela J."/>
            <person name="Siena L.A."/>
            <person name="Pessino S.C."/>
            <person name="Combes M.C."/>
            <person name="Mariac C."/>
            <person name="Albertini E."/>
            <person name="Pupilli F."/>
            <person name="Ortiz J.P.A."/>
            <person name="Leblanc O."/>
        </authorList>
    </citation>
    <scope>NUCLEOTIDE SEQUENCE [LARGE SCALE GENOMIC DNA]</scope>
    <source>
        <strain evidence="8">R1</strain>
        <tissue evidence="8">Leaf</tissue>
    </source>
</reference>
<dbReference type="Pfam" id="PF00916">
    <property type="entry name" value="Sulfate_transp"/>
    <property type="match status" value="1"/>
</dbReference>
<dbReference type="PANTHER" id="PTHR11814">
    <property type="entry name" value="SULFATE TRANSPORTER"/>
    <property type="match status" value="1"/>
</dbReference>